<dbReference type="Gene3D" id="3.30.450.40">
    <property type="match status" value="1"/>
</dbReference>
<evidence type="ECO:0000256" key="5">
    <source>
        <dbReference type="ARBA" id="ARBA00023163"/>
    </source>
</evidence>
<dbReference type="InterPro" id="IPR003018">
    <property type="entry name" value="GAF"/>
</dbReference>
<keyword evidence="4" id="KW-0238">DNA-binding</keyword>
<dbReference type="EMBL" id="AP022873">
    <property type="protein sequence ID" value="BCB95207.1"/>
    <property type="molecule type" value="Genomic_DNA"/>
</dbReference>
<dbReference type="SUPFAM" id="SSF55781">
    <property type="entry name" value="GAF domain-like"/>
    <property type="match status" value="1"/>
</dbReference>
<evidence type="ECO:0000256" key="2">
    <source>
        <dbReference type="ARBA" id="ARBA00022840"/>
    </source>
</evidence>
<dbReference type="PANTHER" id="PTHR32071">
    <property type="entry name" value="TRANSCRIPTIONAL REGULATORY PROTEIN"/>
    <property type="match status" value="1"/>
</dbReference>
<dbReference type="KEGG" id="dtp:JZK55_01290"/>
<keyword evidence="2" id="KW-0067">ATP-binding</keyword>
<dbReference type="InterPro" id="IPR009057">
    <property type="entry name" value="Homeodomain-like_sf"/>
</dbReference>
<keyword evidence="1" id="KW-0547">Nucleotide-binding</keyword>
<evidence type="ECO:0000256" key="3">
    <source>
        <dbReference type="ARBA" id="ARBA00023015"/>
    </source>
</evidence>
<dbReference type="GO" id="GO:0043565">
    <property type="term" value="F:sequence-specific DNA binding"/>
    <property type="evidence" value="ECO:0007669"/>
    <property type="project" value="InterPro"/>
</dbReference>
<dbReference type="InterPro" id="IPR025662">
    <property type="entry name" value="Sigma_54_int_dom_ATP-bd_1"/>
</dbReference>
<dbReference type="Pfam" id="PF13185">
    <property type="entry name" value="GAF_2"/>
    <property type="match status" value="1"/>
</dbReference>
<evidence type="ECO:0000259" key="6">
    <source>
        <dbReference type="PROSITE" id="PS50045"/>
    </source>
</evidence>
<dbReference type="SMART" id="SM00382">
    <property type="entry name" value="AAA"/>
    <property type="match status" value="1"/>
</dbReference>
<proteinExistence type="predicted"/>
<dbReference type="PROSITE" id="PS00688">
    <property type="entry name" value="SIGMA54_INTERACT_3"/>
    <property type="match status" value="1"/>
</dbReference>
<dbReference type="CDD" id="cd00009">
    <property type="entry name" value="AAA"/>
    <property type="match status" value="1"/>
</dbReference>
<dbReference type="Pfam" id="PF25601">
    <property type="entry name" value="AAA_lid_14"/>
    <property type="match status" value="1"/>
</dbReference>
<dbReference type="SUPFAM" id="SSF46689">
    <property type="entry name" value="Homeodomain-like"/>
    <property type="match status" value="1"/>
</dbReference>
<protein>
    <submittedName>
        <fullName evidence="7">Sigma-54-dependent Fis family transcriptional regulator</fullName>
    </submittedName>
</protein>
<dbReference type="InterPro" id="IPR058031">
    <property type="entry name" value="AAA_lid_NorR"/>
</dbReference>
<keyword evidence="3" id="KW-0805">Transcription regulation</keyword>
<dbReference type="Gene3D" id="1.10.10.60">
    <property type="entry name" value="Homeodomain-like"/>
    <property type="match status" value="1"/>
</dbReference>
<evidence type="ECO:0000313" key="8">
    <source>
        <dbReference type="Proteomes" id="UP000516360"/>
    </source>
</evidence>
<keyword evidence="5" id="KW-0804">Transcription</keyword>
<dbReference type="PROSITE" id="PS00675">
    <property type="entry name" value="SIGMA54_INTERACT_1"/>
    <property type="match status" value="1"/>
</dbReference>
<dbReference type="InterPro" id="IPR025944">
    <property type="entry name" value="Sigma_54_int_dom_CS"/>
</dbReference>
<name>A0A7G1H0K9_9BACT</name>
<dbReference type="Proteomes" id="UP000516360">
    <property type="component" value="Chromosome"/>
</dbReference>
<dbReference type="PANTHER" id="PTHR32071:SF57">
    <property type="entry name" value="C4-DICARBOXYLATE TRANSPORT TRANSCRIPTIONAL REGULATORY PROTEIN DCTD"/>
    <property type="match status" value="1"/>
</dbReference>
<dbReference type="PROSITE" id="PS00676">
    <property type="entry name" value="SIGMA54_INTERACT_2"/>
    <property type="match status" value="1"/>
</dbReference>
<dbReference type="InterPro" id="IPR029016">
    <property type="entry name" value="GAF-like_dom_sf"/>
</dbReference>
<evidence type="ECO:0000256" key="4">
    <source>
        <dbReference type="ARBA" id="ARBA00023125"/>
    </source>
</evidence>
<dbReference type="GO" id="GO:0006355">
    <property type="term" value="P:regulation of DNA-templated transcription"/>
    <property type="evidence" value="ECO:0007669"/>
    <property type="project" value="InterPro"/>
</dbReference>
<sequence length="566" mass="63573">MEIISSIDDSISIYDATGKKIIGSAGTKDERFPIRLDGETIAWISGGKASHIIANILSHLAEKERDIKCLAEETLNKYKELTMLYALNEKMAMSLELEKIGHVIIAEAVKMIKADNASIMLMDKNKGVLRILSALGKEYNPKVELKPDEGIAGYIFNSGKAEIVNKVESDKRFVAGANRIYSIMCAPLKVKDKIFGVINISSEKPYDYTASDLKFFTALASQAASAIEIAHLYDAEKRQKEMLERENINLTYNLRQKFSPARILGTSRQIRDILDKVEKIADIPINVLITGETGTGKELIAKAIHYNSSRFGKPFVVVNCSAVPEPIFESEMFGIEKGVATGVDKRMGKIEQANGGTLFLDEIGDMPLSCQAKMLRIIESQQLERLGSRESIPLNIRVIAATNKDLKKEVENGNFREDLFYRLNVMNFHIPPLRERREDIPLLINYFLDNCTRKFCKQQMRFSADAIKLLMQYNWPGNVRELENEIERAVALCVSDVVTIYDLSDNIRNQSKIAFMETEALLIDESEKAIINKALIEAKGNKSKAAKALGISREGLRKKMKRFGLK</sequence>
<dbReference type="InterPro" id="IPR025943">
    <property type="entry name" value="Sigma_54_int_dom_ATP-bd_2"/>
</dbReference>
<evidence type="ECO:0000313" key="7">
    <source>
        <dbReference type="EMBL" id="BCB95207.1"/>
    </source>
</evidence>
<dbReference type="SUPFAM" id="SSF52540">
    <property type="entry name" value="P-loop containing nucleoside triphosphate hydrolases"/>
    <property type="match status" value="1"/>
</dbReference>
<dbReference type="PRINTS" id="PR01590">
    <property type="entry name" value="HTHFIS"/>
</dbReference>
<dbReference type="Pfam" id="PF02954">
    <property type="entry name" value="HTH_8"/>
    <property type="match status" value="1"/>
</dbReference>
<feature type="domain" description="Sigma-54 factor interaction" evidence="6">
    <location>
        <begin position="263"/>
        <end position="491"/>
    </location>
</feature>
<dbReference type="InterPro" id="IPR002078">
    <property type="entry name" value="Sigma_54_int"/>
</dbReference>
<dbReference type="Gene3D" id="3.40.50.300">
    <property type="entry name" value="P-loop containing nucleotide triphosphate hydrolases"/>
    <property type="match status" value="1"/>
</dbReference>
<evidence type="ECO:0000256" key="1">
    <source>
        <dbReference type="ARBA" id="ARBA00022741"/>
    </source>
</evidence>
<dbReference type="FunFam" id="3.40.50.300:FF:000006">
    <property type="entry name" value="DNA-binding transcriptional regulator NtrC"/>
    <property type="match status" value="1"/>
</dbReference>
<reference evidence="7 8" key="1">
    <citation type="submission" date="2020-03" db="EMBL/GenBank/DDBJ databases">
        <title>Complete genome sequences of two sulfur-disproportionating bacterial strains T55J and Mzg5.</title>
        <authorList>
            <person name="Umezawa K."/>
            <person name="Kojima H."/>
            <person name="Kato Y."/>
            <person name="Fukui M."/>
        </authorList>
    </citation>
    <scope>NUCLEOTIDE SEQUENCE [LARGE SCALE GENOMIC DNA]</scope>
    <source>
        <strain evidence="7 8">T55J</strain>
    </source>
</reference>
<dbReference type="Gene3D" id="1.10.8.60">
    <property type="match status" value="1"/>
</dbReference>
<dbReference type="InterPro" id="IPR003593">
    <property type="entry name" value="AAA+_ATPase"/>
</dbReference>
<dbReference type="Pfam" id="PF00158">
    <property type="entry name" value="Sigma54_activat"/>
    <property type="match status" value="1"/>
</dbReference>
<keyword evidence="8" id="KW-1185">Reference proteome</keyword>
<dbReference type="PROSITE" id="PS50045">
    <property type="entry name" value="SIGMA54_INTERACT_4"/>
    <property type="match status" value="1"/>
</dbReference>
<dbReference type="GO" id="GO:0005524">
    <property type="term" value="F:ATP binding"/>
    <property type="evidence" value="ECO:0007669"/>
    <property type="project" value="UniProtKB-KW"/>
</dbReference>
<dbReference type="AlphaFoldDB" id="A0A7G1H0K9"/>
<dbReference type="InterPro" id="IPR002197">
    <property type="entry name" value="HTH_Fis"/>
</dbReference>
<gene>
    <name evidence="7" type="ORF">JZK55_01290</name>
</gene>
<accession>A0A7G1H0K9</accession>
<dbReference type="SMART" id="SM00065">
    <property type="entry name" value="GAF"/>
    <property type="match status" value="1"/>
</dbReference>
<dbReference type="InterPro" id="IPR027417">
    <property type="entry name" value="P-loop_NTPase"/>
</dbReference>
<organism evidence="7 8">
    <name type="scientific">Dissulfurispira thermophila</name>
    <dbReference type="NCBI Taxonomy" id="2715679"/>
    <lineage>
        <taxon>Bacteria</taxon>
        <taxon>Pseudomonadati</taxon>
        <taxon>Nitrospirota</taxon>
        <taxon>Thermodesulfovibrionia</taxon>
        <taxon>Thermodesulfovibrionales</taxon>
        <taxon>Dissulfurispiraceae</taxon>
        <taxon>Dissulfurispira</taxon>
    </lineage>
</organism>